<organism evidence="3 4">
    <name type="scientific">Rotaria magnacalcarata</name>
    <dbReference type="NCBI Taxonomy" id="392030"/>
    <lineage>
        <taxon>Eukaryota</taxon>
        <taxon>Metazoa</taxon>
        <taxon>Spiralia</taxon>
        <taxon>Gnathifera</taxon>
        <taxon>Rotifera</taxon>
        <taxon>Eurotatoria</taxon>
        <taxon>Bdelloidea</taxon>
        <taxon>Philodinida</taxon>
        <taxon>Philodinidae</taxon>
        <taxon>Rotaria</taxon>
    </lineage>
</organism>
<dbReference type="EMBL" id="CAJOBJ010148158">
    <property type="protein sequence ID" value="CAF4793417.1"/>
    <property type="molecule type" value="Genomic_DNA"/>
</dbReference>
<feature type="non-terminal residue" evidence="3">
    <location>
        <position position="1"/>
    </location>
</feature>
<dbReference type="Proteomes" id="UP000681720">
    <property type="component" value="Unassembled WGS sequence"/>
</dbReference>
<dbReference type="InterPro" id="IPR012340">
    <property type="entry name" value="NA-bd_OB-fold"/>
</dbReference>
<evidence type="ECO:0000313" key="2">
    <source>
        <dbReference type="EMBL" id="CAF4762494.1"/>
    </source>
</evidence>
<sequence>MEIKWWHDDSGEPIKPLTYVKVVGQIKVFAGKTHVVAHHVS</sequence>
<dbReference type="EMBL" id="CAJOBH010132025">
    <property type="protein sequence ID" value="CAF4762494.1"/>
    <property type="molecule type" value="Genomic_DNA"/>
</dbReference>
<dbReference type="EMBL" id="CAJOBH010079444">
    <property type="protein sequence ID" value="CAF4510004.1"/>
    <property type="molecule type" value="Genomic_DNA"/>
</dbReference>
<proteinExistence type="predicted"/>
<gene>
    <name evidence="1" type="ORF">BYL167_LOCUS36421</name>
    <name evidence="2" type="ORF">BYL167_LOCUS46570</name>
    <name evidence="3" type="ORF">GIL414_LOCUS46849</name>
</gene>
<evidence type="ECO:0000313" key="3">
    <source>
        <dbReference type="EMBL" id="CAF4793417.1"/>
    </source>
</evidence>
<dbReference type="Gene3D" id="2.40.50.140">
    <property type="entry name" value="Nucleic acid-binding proteins"/>
    <property type="match status" value="1"/>
</dbReference>
<comment type="caution">
    <text evidence="3">The sequence shown here is derived from an EMBL/GenBank/DDBJ whole genome shotgun (WGS) entry which is preliminary data.</text>
</comment>
<dbReference type="Proteomes" id="UP000681967">
    <property type="component" value="Unassembled WGS sequence"/>
</dbReference>
<evidence type="ECO:0000313" key="4">
    <source>
        <dbReference type="Proteomes" id="UP000681720"/>
    </source>
</evidence>
<evidence type="ECO:0000313" key="1">
    <source>
        <dbReference type="EMBL" id="CAF4510004.1"/>
    </source>
</evidence>
<reference evidence="3" key="1">
    <citation type="submission" date="2021-02" db="EMBL/GenBank/DDBJ databases">
        <authorList>
            <person name="Nowell W R."/>
        </authorList>
    </citation>
    <scope>NUCLEOTIDE SEQUENCE</scope>
</reference>
<protein>
    <submittedName>
        <fullName evidence="3">Uncharacterized protein</fullName>
    </submittedName>
</protein>
<name>A0A8S3B5P5_9BILA</name>
<dbReference type="AlphaFoldDB" id="A0A8S3B5P5"/>
<accession>A0A8S3B5P5</accession>